<dbReference type="Gene3D" id="2.130.10.10">
    <property type="entry name" value="YVTN repeat-like/Quinoprotein amine dehydrogenase"/>
    <property type="match status" value="2"/>
</dbReference>
<dbReference type="EMBL" id="BOPG01000045">
    <property type="protein sequence ID" value="GIJ59355.1"/>
    <property type="molecule type" value="Genomic_DNA"/>
</dbReference>
<dbReference type="InterPro" id="IPR015943">
    <property type="entry name" value="WD40/YVTN_repeat-like_dom_sf"/>
</dbReference>
<dbReference type="InterPro" id="IPR019775">
    <property type="entry name" value="WD40_repeat_CS"/>
</dbReference>
<reference evidence="4" key="1">
    <citation type="submission" date="2021-01" db="EMBL/GenBank/DDBJ databases">
        <title>Whole genome shotgun sequence of Virgisporangium aurantiacum NBRC 16421.</title>
        <authorList>
            <person name="Komaki H."/>
            <person name="Tamura T."/>
        </authorList>
    </citation>
    <scope>NUCLEOTIDE SEQUENCE</scope>
    <source>
        <strain evidence="4">NBRC 16421</strain>
    </source>
</reference>
<dbReference type="SMART" id="SM00320">
    <property type="entry name" value="WD40"/>
    <property type="match status" value="6"/>
</dbReference>
<comment type="caution">
    <text evidence="4">The sequence shown here is derived from an EMBL/GenBank/DDBJ whole genome shotgun (WGS) entry which is preliminary data.</text>
</comment>
<dbReference type="Proteomes" id="UP000612585">
    <property type="component" value="Unassembled WGS sequence"/>
</dbReference>
<dbReference type="InterPro" id="IPR036322">
    <property type="entry name" value="WD40_repeat_dom_sf"/>
</dbReference>
<evidence type="ECO:0000256" key="1">
    <source>
        <dbReference type="ARBA" id="ARBA00022574"/>
    </source>
</evidence>
<evidence type="ECO:0000313" key="5">
    <source>
        <dbReference type="Proteomes" id="UP000612585"/>
    </source>
</evidence>
<keyword evidence="1 3" id="KW-0853">WD repeat</keyword>
<dbReference type="RefSeq" id="WP_204001373.1">
    <property type="nucleotide sequence ID" value="NZ_BOPG01000045.1"/>
</dbReference>
<sequence>MDVLTVPLEFTEATRLAVLPDGDTCVVGCLTLGTLHVASLRAGEVLRVIEAHGGSINGLSTAGGGRLLSSASYDETVLVWDTATWSRSAALEHLDTVWALASTGTVAVAATSDVGAAQVWDLAAGACRGVLAAGADTLLDVAVSPDGRWAATLNNDDEVFVWDLGADPVLGVEEFRILANDYDHEEPIQLGRRIADSHLGDLTTVDFDARGLLYTVGDAVVSWDPATGARVARLPGSGKRVDAMALHPSLPVAAVADSDTVRVYRTDGTELATWTGEGVVDLAFTGDGRLISVELDGTLRARHAG</sequence>
<gene>
    <name evidence="4" type="ORF">Vau01_068710</name>
</gene>
<protein>
    <recommendedName>
        <fullName evidence="6">WD40 repeat domain-containing protein</fullName>
    </recommendedName>
</protein>
<keyword evidence="2" id="KW-0677">Repeat</keyword>
<evidence type="ECO:0000313" key="4">
    <source>
        <dbReference type="EMBL" id="GIJ59355.1"/>
    </source>
</evidence>
<evidence type="ECO:0008006" key="6">
    <source>
        <dbReference type="Google" id="ProtNLM"/>
    </source>
</evidence>
<dbReference type="PROSITE" id="PS50294">
    <property type="entry name" value="WD_REPEATS_REGION"/>
    <property type="match status" value="1"/>
</dbReference>
<dbReference type="InterPro" id="IPR001680">
    <property type="entry name" value="WD40_rpt"/>
</dbReference>
<proteinExistence type="predicted"/>
<dbReference type="Pfam" id="PF00400">
    <property type="entry name" value="WD40"/>
    <property type="match status" value="2"/>
</dbReference>
<dbReference type="PROSITE" id="PS00678">
    <property type="entry name" value="WD_REPEATS_1"/>
    <property type="match status" value="1"/>
</dbReference>
<accession>A0A8J3ZCR5</accession>
<organism evidence="4 5">
    <name type="scientific">Virgisporangium aurantiacum</name>
    <dbReference type="NCBI Taxonomy" id="175570"/>
    <lineage>
        <taxon>Bacteria</taxon>
        <taxon>Bacillati</taxon>
        <taxon>Actinomycetota</taxon>
        <taxon>Actinomycetes</taxon>
        <taxon>Micromonosporales</taxon>
        <taxon>Micromonosporaceae</taxon>
        <taxon>Virgisporangium</taxon>
    </lineage>
</organism>
<dbReference type="PROSITE" id="PS50082">
    <property type="entry name" value="WD_REPEATS_2"/>
    <property type="match status" value="2"/>
</dbReference>
<keyword evidence="5" id="KW-1185">Reference proteome</keyword>
<feature type="repeat" description="WD" evidence="3">
    <location>
        <begin position="49"/>
        <end position="90"/>
    </location>
</feature>
<feature type="repeat" description="WD" evidence="3">
    <location>
        <begin position="131"/>
        <end position="164"/>
    </location>
</feature>
<name>A0A8J3ZCR5_9ACTN</name>
<dbReference type="SUPFAM" id="SSF50978">
    <property type="entry name" value="WD40 repeat-like"/>
    <property type="match status" value="1"/>
</dbReference>
<evidence type="ECO:0000256" key="2">
    <source>
        <dbReference type="ARBA" id="ARBA00022737"/>
    </source>
</evidence>
<dbReference type="AlphaFoldDB" id="A0A8J3ZCR5"/>
<dbReference type="PANTHER" id="PTHR19848:SF8">
    <property type="entry name" value="F-BOX AND WD REPEAT DOMAIN CONTAINING 7"/>
    <property type="match status" value="1"/>
</dbReference>
<dbReference type="PANTHER" id="PTHR19848">
    <property type="entry name" value="WD40 REPEAT PROTEIN"/>
    <property type="match status" value="1"/>
</dbReference>
<evidence type="ECO:0000256" key="3">
    <source>
        <dbReference type="PROSITE-ProRule" id="PRU00221"/>
    </source>
</evidence>